<protein>
    <submittedName>
        <fullName evidence="2">Dinitrogenase iron-molybdenum cofactor biosynthesis protein</fullName>
    </submittedName>
</protein>
<evidence type="ECO:0000313" key="2">
    <source>
        <dbReference type="EMBL" id="QSZ67386.1"/>
    </source>
</evidence>
<dbReference type="PANTHER" id="PTHR42983:SF1">
    <property type="entry name" value="IRON-MOLYBDENUM PROTEIN"/>
    <property type="match status" value="1"/>
</dbReference>
<dbReference type="Proteomes" id="UP001042704">
    <property type="component" value="Chromosome"/>
</dbReference>
<organism evidence="2 3">
    <name type="scientific">Methanofollis aquaemaris</name>
    <dbReference type="NCBI Taxonomy" id="126734"/>
    <lineage>
        <taxon>Archaea</taxon>
        <taxon>Methanobacteriati</taxon>
        <taxon>Methanobacteriota</taxon>
        <taxon>Stenosarchaea group</taxon>
        <taxon>Methanomicrobia</taxon>
        <taxon>Methanomicrobiales</taxon>
        <taxon>Methanomicrobiaceae</taxon>
        <taxon>Methanofollis</taxon>
    </lineage>
</organism>
<evidence type="ECO:0000313" key="3">
    <source>
        <dbReference type="Proteomes" id="UP001042704"/>
    </source>
</evidence>
<dbReference type="InterPro" id="IPR033913">
    <property type="entry name" value="MTH1175_dom"/>
</dbReference>
<dbReference type="AlphaFoldDB" id="A0A8A3S6Z6"/>
<dbReference type="InterPro" id="IPR003731">
    <property type="entry name" value="Di-Nase_FeMo-co_biosynth"/>
</dbReference>
<keyword evidence="3" id="KW-1185">Reference proteome</keyword>
<name>A0A8A3S6Z6_9EURY</name>
<dbReference type="RefSeq" id="WP_265580275.1">
    <property type="nucleotide sequence ID" value="NZ_CP036172.1"/>
</dbReference>
<accession>A0A8A3S6Z6</accession>
<dbReference type="GeneID" id="76424228"/>
<dbReference type="SUPFAM" id="SSF53146">
    <property type="entry name" value="Nitrogenase accessory factor-like"/>
    <property type="match status" value="1"/>
</dbReference>
<reference evidence="2" key="2">
    <citation type="submission" date="2019-02" db="EMBL/GenBank/DDBJ databases">
        <authorList>
            <person name="Chen S.-C."/>
            <person name="Chien H.-H."/>
            <person name="Lai M.-C."/>
        </authorList>
    </citation>
    <scope>NUCLEOTIDE SEQUENCE</scope>
    <source>
        <strain evidence="2">N2F9704</strain>
    </source>
</reference>
<sequence>MIVCITAKGEGAEAAVEPRFGRAPYFIFADTDAGTFVSVKNELVDAAGGVGPRSAQVLVDHGATVLLTGQLGGNAATALKAAGIKVYSFGNAATVAQALEDYTQGDLSEIL</sequence>
<feature type="domain" description="Dinitrogenase iron-molybdenum cofactor biosynthesis" evidence="1">
    <location>
        <begin position="14"/>
        <end position="103"/>
    </location>
</feature>
<dbReference type="EMBL" id="CP036172">
    <property type="protein sequence ID" value="QSZ67386.1"/>
    <property type="molecule type" value="Genomic_DNA"/>
</dbReference>
<evidence type="ECO:0000259" key="1">
    <source>
        <dbReference type="Pfam" id="PF02579"/>
    </source>
</evidence>
<proteinExistence type="predicted"/>
<dbReference type="KEGG" id="maqe:RJ40_07655"/>
<gene>
    <name evidence="2" type="ORF">RJ40_07655</name>
</gene>
<reference evidence="2" key="1">
    <citation type="journal article" date="2001" name="Int. J. Syst. Evol. Microbiol.">
        <title>Methanofollis aquaemaris sp. nov., a methanogen isolated from an aquaculture fish pond.</title>
        <authorList>
            <person name="Lai M.C."/>
            <person name="Chen S.C."/>
        </authorList>
    </citation>
    <scope>NUCLEOTIDE SEQUENCE</scope>
    <source>
        <strain evidence="2">N2F9704</strain>
    </source>
</reference>
<dbReference type="Pfam" id="PF02579">
    <property type="entry name" value="Nitro_FeMo-Co"/>
    <property type="match status" value="1"/>
</dbReference>
<dbReference type="InterPro" id="IPR036105">
    <property type="entry name" value="DiNase_FeMo-co_biosyn_sf"/>
</dbReference>
<dbReference type="CDD" id="cd00851">
    <property type="entry name" value="MTH1175"/>
    <property type="match status" value="1"/>
</dbReference>
<dbReference type="PANTHER" id="PTHR42983">
    <property type="entry name" value="DINITROGENASE IRON-MOLYBDENUM COFACTOR PROTEIN-RELATED"/>
    <property type="match status" value="1"/>
</dbReference>
<dbReference type="Gene3D" id="3.30.420.130">
    <property type="entry name" value="Dinitrogenase iron-molybdenum cofactor biosynthesis domain"/>
    <property type="match status" value="1"/>
</dbReference>